<comment type="caution">
    <text evidence="1">The sequence shown here is derived from an EMBL/GenBank/DDBJ whole genome shotgun (WGS) entry which is preliminary data.</text>
</comment>
<proteinExistence type="predicted"/>
<name>A0A5B6WDU2_9ROSI</name>
<dbReference type="Proteomes" id="UP000325315">
    <property type="component" value="Unassembled WGS sequence"/>
</dbReference>
<gene>
    <name evidence="1" type="ORF">EPI10_019843</name>
</gene>
<protein>
    <submittedName>
        <fullName evidence="1">Uncharacterized protein</fullName>
    </submittedName>
</protein>
<evidence type="ECO:0000313" key="1">
    <source>
        <dbReference type="EMBL" id="KAA3479318.1"/>
    </source>
</evidence>
<keyword evidence="2" id="KW-1185">Reference proteome</keyword>
<organism evidence="1 2">
    <name type="scientific">Gossypium australe</name>
    <dbReference type="NCBI Taxonomy" id="47621"/>
    <lineage>
        <taxon>Eukaryota</taxon>
        <taxon>Viridiplantae</taxon>
        <taxon>Streptophyta</taxon>
        <taxon>Embryophyta</taxon>
        <taxon>Tracheophyta</taxon>
        <taxon>Spermatophyta</taxon>
        <taxon>Magnoliopsida</taxon>
        <taxon>eudicotyledons</taxon>
        <taxon>Gunneridae</taxon>
        <taxon>Pentapetalae</taxon>
        <taxon>rosids</taxon>
        <taxon>malvids</taxon>
        <taxon>Malvales</taxon>
        <taxon>Malvaceae</taxon>
        <taxon>Malvoideae</taxon>
        <taxon>Gossypium</taxon>
    </lineage>
</organism>
<sequence>MTMLLDGYGLIGRLTSATLAPPPTISKNNLNTKILLTSNGFAKRCLPMLKGQLLPLLLLPTIRRKHDLFYIHFMPTRVTEEFIVFVIDSHASPKDQGAWFNICMRSKRSTNELAVVGSPIYSKEFTGKGNLFKRNGDLILKAYTNIDCDELVVDKINFKVLYLSQ</sequence>
<reference evidence="2" key="1">
    <citation type="journal article" date="2019" name="Plant Biotechnol. J.">
        <title>Genome sequencing of the Australian wild diploid species Gossypium australe highlights disease resistance and delayed gland morphogenesis.</title>
        <authorList>
            <person name="Cai Y."/>
            <person name="Cai X."/>
            <person name="Wang Q."/>
            <person name="Wang P."/>
            <person name="Zhang Y."/>
            <person name="Cai C."/>
            <person name="Xu Y."/>
            <person name="Wang K."/>
            <person name="Zhou Z."/>
            <person name="Wang C."/>
            <person name="Geng S."/>
            <person name="Li B."/>
            <person name="Dong Q."/>
            <person name="Hou Y."/>
            <person name="Wang H."/>
            <person name="Ai P."/>
            <person name="Liu Z."/>
            <person name="Yi F."/>
            <person name="Sun M."/>
            <person name="An G."/>
            <person name="Cheng J."/>
            <person name="Zhang Y."/>
            <person name="Shi Q."/>
            <person name="Xie Y."/>
            <person name="Shi X."/>
            <person name="Chang Y."/>
            <person name="Huang F."/>
            <person name="Chen Y."/>
            <person name="Hong S."/>
            <person name="Mi L."/>
            <person name="Sun Q."/>
            <person name="Zhang L."/>
            <person name="Zhou B."/>
            <person name="Peng R."/>
            <person name="Zhang X."/>
            <person name="Liu F."/>
        </authorList>
    </citation>
    <scope>NUCLEOTIDE SEQUENCE [LARGE SCALE GENOMIC DNA]</scope>
    <source>
        <strain evidence="2">cv. PA1801</strain>
    </source>
</reference>
<dbReference type="EMBL" id="SMMG02000003">
    <property type="protein sequence ID" value="KAA3479318.1"/>
    <property type="molecule type" value="Genomic_DNA"/>
</dbReference>
<evidence type="ECO:0000313" key="2">
    <source>
        <dbReference type="Proteomes" id="UP000325315"/>
    </source>
</evidence>
<accession>A0A5B6WDU2</accession>
<dbReference type="AlphaFoldDB" id="A0A5B6WDU2"/>